<dbReference type="SUPFAM" id="SSF55681">
    <property type="entry name" value="Class II aaRS and biotin synthetases"/>
    <property type="match status" value="1"/>
</dbReference>
<dbReference type="AlphaFoldDB" id="A0A1G8SD60"/>
<dbReference type="RefSeq" id="WP_089717711.1">
    <property type="nucleotide sequence ID" value="NZ_FNEH01000039.1"/>
</dbReference>
<organism evidence="9 11">
    <name type="scientific">Halanaerobium congolense</name>
    <dbReference type="NCBI Taxonomy" id="54121"/>
    <lineage>
        <taxon>Bacteria</taxon>
        <taxon>Bacillati</taxon>
        <taxon>Bacillota</taxon>
        <taxon>Clostridia</taxon>
        <taxon>Halanaerobiales</taxon>
        <taxon>Halanaerobiaceae</taxon>
        <taxon>Halanaerobium</taxon>
    </lineage>
</organism>
<dbReference type="GO" id="GO:0016979">
    <property type="term" value="F:lipoate-protein ligase activity"/>
    <property type="evidence" value="ECO:0007669"/>
    <property type="project" value="UniProtKB-EC"/>
</dbReference>
<dbReference type="EMBL" id="SOAA01000064">
    <property type="protein sequence ID" value="TDS24844.1"/>
    <property type="molecule type" value="Genomic_DNA"/>
</dbReference>
<dbReference type="PANTHER" id="PTHR12561:SF3">
    <property type="entry name" value="LIPOYLTRANSFERASE 1, MITOCHONDRIAL"/>
    <property type="match status" value="1"/>
</dbReference>
<dbReference type="SUPFAM" id="SSF82649">
    <property type="entry name" value="SufE/NifU"/>
    <property type="match status" value="1"/>
</dbReference>
<comment type="pathway">
    <text evidence="1">Protein modification; protein lipoylation via exogenous pathway; protein N(6)-(lipoyl)lysine from lipoate: step 2/2.</text>
</comment>
<dbReference type="GO" id="GO:0009249">
    <property type="term" value="P:protein lipoylation"/>
    <property type="evidence" value="ECO:0007669"/>
    <property type="project" value="InterPro"/>
</dbReference>
<dbReference type="CDD" id="cd16443">
    <property type="entry name" value="LplA"/>
    <property type="match status" value="1"/>
</dbReference>
<reference evidence="9 11" key="1">
    <citation type="submission" date="2016-10" db="EMBL/GenBank/DDBJ databases">
        <authorList>
            <person name="de Groot N.N."/>
        </authorList>
    </citation>
    <scope>NUCLEOTIDE SEQUENCE [LARGE SCALE GENOMIC DNA]</scope>
    <source>
        <strain evidence="9 11">WG7</strain>
    </source>
</reference>
<dbReference type="InterPro" id="IPR045864">
    <property type="entry name" value="aa-tRNA-synth_II/BPL/LPL"/>
</dbReference>
<keyword evidence="6" id="KW-0067">ATP-binding</keyword>
<evidence type="ECO:0000313" key="10">
    <source>
        <dbReference type="EMBL" id="TDS24844.1"/>
    </source>
</evidence>
<dbReference type="GO" id="GO:0005737">
    <property type="term" value="C:cytoplasm"/>
    <property type="evidence" value="ECO:0007669"/>
    <property type="project" value="TreeGrafter"/>
</dbReference>
<dbReference type="NCBIfam" id="TIGR00545">
    <property type="entry name" value="lipoyltrans"/>
    <property type="match status" value="1"/>
</dbReference>
<dbReference type="InterPro" id="IPR004143">
    <property type="entry name" value="BPL_LPL_catalytic"/>
</dbReference>
<evidence type="ECO:0000256" key="4">
    <source>
        <dbReference type="ARBA" id="ARBA00022598"/>
    </source>
</evidence>
<evidence type="ECO:0000256" key="7">
    <source>
        <dbReference type="ARBA" id="ARBA00048037"/>
    </source>
</evidence>
<evidence type="ECO:0000256" key="5">
    <source>
        <dbReference type="ARBA" id="ARBA00022741"/>
    </source>
</evidence>
<keyword evidence="4 9" id="KW-0436">Ligase</keyword>
<feature type="domain" description="BPL/LPL catalytic" evidence="8">
    <location>
        <begin position="33"/>
        <end position="216"/>
    </location>
</feature>
<dbReference type="Proteomes" id="UP000295758">
    <property type="component" value="Unassembled WGS sequence"/>
</dbReference>
<comment type="catalytic activity">
    <reaction evidence="7">
        <text>L-lysyl-[lipoyl-carrier protein] + (R)-lipoate + ATP = N(6)-[(R)-lipoyl]-L-lysyl-[lipoyl-carrier protein] + AMP + diphosphate + H(+)</text>
        <dbReference type="Rhea" id="RHEA:49288"/>
        <dbReference type="Rhea" id="RHEA-COMP:10500"/>
        <dbReference type="Rhea" id="RHEA-COMP:10502"/>
        <dbReference type="ChEBI" id="CHEBI:15378"/>
        <dbReference type="ChEBI" id="CHEBI:29969"/>
        <dbReference type="ChEBI" id="CHEBI:30616"/>
        <dbReference type="ChEBI" id="CHEBI:33019"/>
        <dbReference type="ChEBI" id="CHEBI:83088"/>
        <dbReference type="ChEBI" id="CHEBI:83099"/>
        <dbReference type="ChEBI" id="CHEBI:456215"/>
        <dbReference type="EC" id="6.3.1.20"/>
    </reaction>
</comment>
<dbReference type="InterPro" id="IPR019491">
    <property type="entry name" value="Lipoate_protein_ligase_C"/>
</dbReference>
<evidence type="ECO:0000313" key="9">
    <source>
        <dbReference type="EMBL" id="SDJ27137.1"/>
    </source>
</evidence>
<dbReference type="Proteomes" id="UP000198945">
    <property type="component" value="Unassembled WGS sequence"/>
</dbReference>
<comment type="pathway">
    <text evidence="2">Protein modification; protein lipoylation via exogenous pathway; protein N(6)-(lipoyl)lysine from lipoate: step 1/2.</text>
</comment>
<dbReference type="InterPro" id="IPR004562">
    <property type="entry name" value="LipoylTrfase_LipoateP_Ligase"/>
</dbReference>
<sequence length="345" mass="39562">MKNKELKAKFVTGTGYDPWFNLALEEYLLHYLKKNEIILYLWQNDNTVVIGRNQNAWQECRIGDLEAKKGKLARRLSGGGAVFHDLGNLNYTILMPRQRYNLKEQLKVILTALQNLGFEAEFSGRNDILCQGKKISGTAYYFGEKTAYIHGTVLVDSDLAKLVSYLKVSDAKIKSKGIDSVKARVMNLSQIEPQITIKAVKESIKNSFAEIYSQSQLLAETKINNISDKSLKKLYAKYSSWEWRFGKSPDFDISINHHFDWGGIELKLKLSSGIIEEAVIYSDAMYADLIEKLSKSLLNKVFELPVIIESLEKIMINYSWPQVKAQTRELIIKEFIAWLRKELKN</sequence>
<dbReference type="Gene3D" id="3.30.390.50">
    <property type="entry name" value="CO dehydrogenase flavoprotein, C-terminal domain"/>
    <property type="match status" value="1"/>
</dbReference>
<dbReference type="Gene3D" id="3.30.930.10">
    <property type="entry name" value="Bira Bifunctional Protein, Domain 2"/>
    <property type="match status" value="1"/>
</dbReference>
<evidence type="ECO:0000313" key="12">
    <source>
        <dbReference type="Proteomes" id="UP000295758"/>
    </source>
</evidence>
<evidence type="ECO:0000259" key="8">
    <source>
        <dbReference type="PROSITE" id="PS51733"/>
    </source>
</evidence>
<gene>
    <name evidence="10" type="ORF">BY453_1643</name>
    <name evidence="9" type="ORF">SAMN04515654_13915</name>
</gene>
<dbReference type="PROSITE" id="PS51733">
    <property type="entry name" value="BPL_LPL_CATALYTIC"/>
    <property type="match status" value="1"/>
</dbReference>
<evidence type="ECO:0000256" key="3">
    <source>
        <dbReference type="ARBA" id="ARBA00012367"/>
    </source>
</evidence>
<dbReference type="GO" id="GO:0005524">
    <property type="term" value="F:ATP binding"/>
    <property type="evidence" value="ECO:0007669"/>
    <property type="project" value="UniProtKB-KW"/>
</dbReference>
<reference evidence="10 12" key="2">
    <citation type="submission" date="2019-03" db="EMBL/GenBank/DDBJ databases">
        <title>Deep subsurface shale carbon reservoir microbial communities from Ohio and West Virginia, USA.</title>
        <authorList>
            <person name="Wrighton K."/>
        </authorList>
    </citation>
    <scope>NUCLEOTIDE SEQUENCE [LARGE SCALE GENOMIC DNA]</scope>
    <source>
        <strain evidence="10 12">UTICA-S4D12</strain>
    </source>
</reference>
<evidence type="ECO:0000256" key="6">
    <source>
        <dbReference type="ARBA" id="ARBA00022840"/>
    </source>
</evidence>
<accession>A0A1G8SD60</accession>
<dbReference type="Pfam" id="PF10437">
    <property type="entry name" value="Lip_prot_lig_C"/>
    <property type="match status" value="1"/>
</dbReference>
<dbReference type="EC" id="6.3.1.20" evidence="3"/>
<name>A0A1G8SD60_9FIRM</name>
<dbReference type="Pfam" id="PF21948">
    <property type="entry name" value="LplA-B_cat"/>
    <property type="match status" value="1"/>
</dbReference>
<dbReference type="EMBL" id="FNEH01000039">
    <property type="protein sequence ID" value="SDJ27137.1"/>
    <property type="molecule type" value="Genomic_DNA"/>
</dbReference>
<dbReference type="UniPathway" id="UPA00537">
    <property type="reaction ID" value="UER00594"/>
</dbReference>
<dbReference type="PANTHER" id="PTHR12561">
    <property type="entry name" value="LIPOATE-PROTEIN LIGASE"/>
    <property type="match status" value="1"/>
</dbReference>
<keyword evidence="5" id="KW-0547">Nucleotide-binding</keyword>
<protein>
    <recommendedName>
        <fullName evidence="3">lipoate--protein ligase</fullName>
        <ecNumber evidence="3">6.3.1.20</ecNumber>
    </recommendedName>
</protein>
<evidence type="ECO:0000313" key="11">
    <source>
        <dbReference type="Proteomes" id="UP000198945"/>
    </source>
</evidence>
<proteinExistence type="predicted"/>
<evidence type="ECO:0000256" key="1">
    <source>
        <dbReference type="ARBA" id="ARBA00005085"/>
    </source>
</evidence>
<dbReference type="GO" id="GO:0017118">
    <property type="term" value="F:lipoyltransferase activity"/>
    <property type="evidence" value="ECO:0007669"/>
    <property type="project" value="TreeGrafter"/>
</dbReference>
<evidence type="ECO:0000256" key="2">
    <source>
        <dbReference type="ARBA" id="ARBA00005124"/>
    </source>
</evidence>